<dbReference type="AlphaFoldDB" id="A0A9X9Q2F2"/>
<evidence type="ECO:0000256" key="1">
    <source>
        <dbReference type="SAM" id="MobiDB-lite"/>
    </source>
</evidence>
<gene>
    <name evidence="2" type="ORF">BN2614_LOCUS3</name>
</gene>
<feature type="region of interest" description="Disordered" evidence="1">
    <location>
        <begin position="1"/>
        <end position="22"/>
    </location>
</feature>
<comment type="caution">
    <text evidence="2">The sequence shown here is derived from an EMBL/GenBank/DDBJ whole genome shotgun (WGS) entry which is preliminary data.</text>
</comment>
<name>A0A9X9Q2F2_GULGU</name>
<proteinExistence type="predicted"/>
<dbReference type="Proteomes" id="UP000269945">
    <property type="component" value="Unassembled WGS sequence"/>
</dbReference>
<accession>A0A9X9Q2F2</accession>
<evidence type="ECO:0000313" key="3">
    <source>
        <dbReference type="Proteomes" id="UP000269945"/>
    </source>
</evidence>
<dbReference type="EMBL" id="CYRY02023691">
    <property type="protein sequence ID" value="VCW97930.1"/>
    <property type="molecule type" value="Genomic_DNA"/>
</dbReference>
<protein>
    <submittedName>
        <fullName evidence="2">Uncharacterized protein</fullName>
    </submittedName>
</protein>
<sequence>MLSSMSHSSPPTPSTHSTLQCPEGGRPTWIACCNFCLGGNCHSSGSGSDSDSCCSSCRGSPPRLYLDRLWGSYELLLDLLLLDVLIGIT</sequence>
<feature type="compositionally biased region" description="Low complexity" evidence="1">
    <location>
        <begin position="1"/>
        <end position="19"/>
    </location>
</feature>
<reference evidence="2 3" key="1">
    <citation type="submission" date="2018-10" db="EMBL/GenBank/DDBJ databases">
        <authorList>
            <person name="Ekblom R."/>
            <person name="Jareborg N."/>
        </authorList>
    </citation>
    <scope>NUCLEOTIDE SEQUENCE [LARGE SCALE GENOMIC DNA]</scope>
    <source>
        <tissue evidence="2">Muscle</tissue>
    </source>
</reference>
<evidence type="ECO:0000313" key="2">
    <source>
        <dbReference type="EMBL" id="VCW97930.1"/>
    </source>
</evidence>
<keyword evidence="3" id="KW-1185">Reference proteome</keyword>
<organism evidence="2 3">
    <name type="scientific">Gulo gulo</name>
    <name type="common">Wolverine</name>
    <name type="synonym">Gluton</name>
    <dbReference type="NCBI Taxonomy" id="48420"/>
    <lineage>
        <taxon>Eukaryota</taxon>
        <taxon>Metazoa</taxon>
        <taxon>Chordata</taxon>
        <taxon>Craniata</taxon>
        <taxon>Vertebrata</taxon>
        <taxon>Euteleostomi</taxon>
        <taxon>Mammalia</taxon>
        <taxon>Eutheria</taxon>
        <taxon>Laurasiatheria</taxon>
        <taxon>Carnivora</taxon>
        <taxon>Caniformia</taxon>
        <taxon>Musteloidea</taxon>
        <taxon>Mustelidae</taxon>
        <taxon>Guloninae</taxon>
        <taxon>Gulo</taxon>
    </lineage>
</organism>